<dbReference type="Gene3D" id="2.120.10.30">
    <property type="entry name" value="TolB, C-terminal domain"/>
    <property type="match status" value="1"/>
</dbReference>
<comment type="caution">
    <text evidence="3">The sequence shown here is derived from an EMBL/GenBank/DDBJ whole genome shotgun (WGS) entry which is preliminary data.</text>
</comment>
<evidence type="ECO:0000259" key="2">
    <source>
        <dbReference type="Pfam" id="PF00326"/>
    </source>
</evidence>
<organism evidence="3 4">
    <name type="scientific">Streptomyces stramineus</name>
    <dbReference type="NCBI Taxonomy" id="173861"/>
    <lineage>
        <taxon>Bacteria</taxon>
        <taxon>Bacillati</taxon>
        <taxon>Actinomycetota</taxon>
        <taxon>Actinomycetes</taxon>
        <taxon>Kitasatosporales</taxon>
        <taxon>Streptomycetaceae</taxon>
        <taxon>Streptomyces</taxon>
    </lineage>
</organism>
<name>A0ABN0ZI09_9ACTN</name>
<dbReference type="InterPro" id="IPR001375">
    <property type="entry name" value="Peptidase_S9_cat"/>
</dbReference>
<dbReference type="Gene3D" id="3.40.50.1820">
    <property type="entry name" value="alpha/beta hydrolase"/>
    <property type="match status" value="1"/>
</dbReference>
<sequence>MTAPRPQTADTPLWEQRFRAPRFTLPAWAKSAPQRCVFVGDASGVAQVYCWDRAAGTLRQVTDRPSGTQQCAIEASGEAVWWFADAGGDEYGQWMRQPFEGGPDEPAVPSTGLYWPSGLAVGLGGHALLGCSTEEGVAVHLVLPGGSARTLYRHDEPAFAVDLSRSLDLAVIAHSERGDLWDLGVRILAAADGSTVADLADDEGGLEAVGFSPVRGDDRLLLQHQRNDRWEPVIFDPRTGERTEIGLGLPGDVSVEWFQDARSLLVVHDFEARSTAYRYDVRGGELTRLETPAGTIEHARTRPDGDAWLLWSSSARPPRFRGLLADPGFPAPHRVPPLTTEARDLWVDGPGGRIHALLSVPDAGPGPHPAVFLLHGGPDDQDQDAFDPTVAAWVDHGFAVVRVNYRGSTGYGQAWTEALRARVGLTELEDVAAVRQWTVDQGITDPGRLVVAGWSWGGYLALLALGVQPKDWALGLAGAPVADCADAHHQAMEEIKALDRSLFGGSPEEVPERYRDASPVTYVDDVCAPVFICAGTNDARCPVEQARAYAGRLAERGVPHLFHEYDAGHSVTAVEERVAMFHRQLDFVRTHLPTASS</sequence>
<reference evidence="3 4" key="1">
    <citation type="journal article" date="2019" name="Int. J. Syst. Evol. Microbiol.">
        <title>The Global Catalogue of Microorganisms (GCM) 10K type strain sequencing project: providing services to taxonomists for standard genome sequencing and annotation.</title>
        <authorList>
            <consortium name="The Broad Institute Genomics Platform"/>
            <consortium name="The Broad Institute Genome Sequencing Center for Infectious Disease"/>
            <person name="Wu L."/>
            <person name="Ma J."/>
        </authorList>
    </citation>
    <scope>NUCLEOTIDE SEQUENCE [LARGE SCALE GENOMIC DNA]</scope>
    <source>
        <strain evidence="3 4">JCM 10649</strain>
    </source>
</reference>
<dbReference type="PANTHER" id="PTHR42776">
    <property type="entry name" value="SERINE PEPTIDASE S9 FAMILY MEMBER"/>
    <property type="match status" value="1"/>
</dbReference>
<feature type="domain" description="Peptidase S9 prolyl oligopeptidase catalytic" evidence="2">
    <location>
        <begin position="386"/>
        <end position="592"/>
    </location>
</feature>
<dbReference type="InterPro" id="IPR011042">
    <property type="entry name" value="6-blade_b-propeller_TolB-like"/>
</dbReference>
<dbReference type="RefSeq" id="WP_344085701.1">
    <property type="nucleotide sequence ID" value="NZ_BAAAHB010000004.1"/>
</dbReference>
<keyword evidence="4" id="KW-1185">Reference proteome</keyword>
<evidence type="ECO:0000313" key="4">
    <source>
        <dbReference type="Proteomes" id="UP001499895"/>
    </source>
</evidence>
<evidence type="ECO:0000256" key="1">
    <source>
        <dbReference type="ARBA" id="ARBA00022801"/>
    </source>
</evidence>
<keyword evidence="1" id="KW-0378">Hydrolase</keyword>
<dbReference type="EMBL" id="BAAAHB010000004">
    <property type="protein sequence ID" value="GAA0447982.1"/>
    <property type="molecule type" value="Genomic_DNA"/>
</dbReference>
<protein>
    <submittedName>
        <fullName evidence="3">Prolyl oligopeptidase family serine peptidase</fullName>
    </submittedName>
</protein>
<dbReference type="PANTHER" id="PTHR42776:SF27">
    <property type="entry name" value="DIPEPTIDYL PEPTIDASE FAMILY MEMBER 6"/>
    <property type="match status" value="1"/>
</dbReference>
<dbReference type="InterPro" id="IPR029058">
    <property type="entry name" value="AB_hydrolase_fold"/>
</dbReference>
<dbReference type="SUPFAM" id="SSF53474">
    <property type="entry name" value="alpha/beta-Hydrolases"/>
    <property type="match status" value="1"/>
</dbReference>
<evidence type="ECO:0000313" key="3">
    <source>
        <dbReference type="EMBL" id="GAA0447982.1"/>
    </source>
</evidence>
<dbReference type="SUPFAM" id="SSF82171">
    <property type="entry name" value="DPP6 N-terminal domain-like"/>
    <property type="match status" value="1"/>
</dbReference>
<proteinExistence type="predicted"/>
<dbReference type="Proteomes" id="UP001499895">
    <property type="component" value="Unassembled WGS sequence"/>
</dbReference>
<dbReference type="Pfam" id="PF00326">
    <property type="entry name" value="Peptidase_S9"/>
    <property type="match status" value="1"/>
</dbReference>
<accession>A0ABN0ZI09</accession>
<gene>
    <name evidence="3" type="ORF">GCM10009544_08490</name>
</gene>